<dbReference type="InterPro" id="IPR011050">
    <property type="entry name" value="Pectin_lyase_fold/virulence"/>
</dbReference>
<protein>
    <recommendedName>
        <fullName evidence="1">Periplasmic copper-binding protein NosD beta helix domain-containing protein</fullName>
    </recommendedName>
</protein>
<dbReference type="SUPFAM" id="SSF51126">
    <property type="entry name" value="Pectin lyase-like"/>
    <property type="match status" value="1"/>
</dbReference>
<reference evidence="2" key="2">
    <citation type="submission" date="2023-01" db="EMBL/GenBank/DDBJ databases">
        <title>Draft genome sequence of Portibacter lacus strain NBRC 108769.</title>
        <authorList>
            <person name="Sun Q."/>
            <person name="Mori K."/>
        </authorList>
    </citation>
    <scope>NUCLEOTIDE SEQUENCE</scope>
    <source>
        <strain evidence="2">NBRC 108769</strain>
    </source>
</reference>
<accession>A0AA37WD72</accession>
<keyword evidence="3" id="KW-1185">Reference proteome</keyword>
<proteinExistence type="predicted"/>
<dbReference type="AlphaFoldDB" id="A0AA37WD72"/>
<feature type="domain" description="Periplasmic copper-binding protein NosD beta helix" evidence="1">
    <location>
        <begin position="143"/>
        <end position="342"/>
    </location>
</feature>
<dbReference type="NCBIfam" id="TIGR03804">
    <property type="entry name" value="para_beta_helix"/>
    <property type="match status" value="1"/>
</dbReference>
<reference evidence="2" key="1">
    <citation type="journal article" date="2014" name="Int. J. Syst. Evol. Microbiol.">
        <title>Complete genome sequence of Corynebacterium casei LMG S-19264T (=DSM 44701T), isolated from a smear-ripened cheese.</title>
        <authorList>
            <consortium name="US DOE Joint Genome Institute (JGI-PGF)"/>
            <person name="Walter F."/>
            <person name="Albersmeier A."/>
            <person name="Kalinowski J."/>
            <person name="Ruckert C."/>
        </authorList>
    </citation>
    <scope>NUCLEOTIDE SEQUENCE</scope>
    <source>
        <strain evidence="2">NBRC 108769</strain>
    </source>
</reference>
<dbReference type="InterPro" id="IPR006626">
    <property type="entry name" value="PbH1"/>
</dbReference>
<dbReference type="InterPro" id="IPR012334">
    <property type="entry name" value="Pectin_lyas_fold"/>
</dbReference>
<evidence type="ECO:0000313" key="2">
    <source>
        <dbReference type="EMBL" id="GLR17606.1"/>
    </source>
</evidence>
<dbReference type="EMBL" id="BSOH01000014">
    <property type="protein sequence ID" value="GLR17606.1"/>
    <property type="molecule type" value="Genomic_DNA"/>
</dbReference>
<name>A0AA37WD72_9BACT</name>
<dbReference type="RefSeq" id="WP_235291276.1">
    <property type="nucleotide sequence ID" value="NZ_BSOH01000014.1"/>
</dbReference>
<comment type="caution">
    <text evidence="2">The sequence shown here is derived from an EMBL/GenBank/DDBJ whole genome shotgun (WGS) entry which is preliminary data.</text>
</comment>
<evidence type="ECO:0000313" key="3">
    <source>
        <dbReference type="Proteomes" id="UP001156666"/>
    </source>
</evidence>
<dbReference type="Gene3D" id="2.160.20.10">
    <property type="entry name" value="Single-stranded right-handed beta-helix, Pectin lyase-like"/>
    <property type="match status" value="1"/>
</dbReference>
<gene>
    <name evidence="2" type="ORF">GCM10007940_22210</name>
</gene>
<sequence length="409" mass="46282">MKMAFLFILNLLGIGIYANVVEVCKNCQYQTIQEGYQASIECDTILIKNDEFVIDNWLIEKSLTIIGENGAHLIAKDGGEIITIATNHVNIIGLKFSGVTTNYLKENAAIRVKHSKHFLIENNQITDCFFAIYLEKAKSGTISNNLIDGNASTEAESGNGIHAWSCDFLTIQSNEVLHHRDGIYLEFVNNSDVIKNHSHHNTRYGLHYMFSNDDTYVSNVIEKNGVGVAVMFSRRITMKHNTFANNWGHAAYGLLLKEIYDAEITDNNFLENTIGIFVEGSNRINYLNNNFRRNGWAIKFSGGCEANVISNNNFLYNSIDLVVASKLNDNTFENNYWSDYTGYDLDKNGIGDVPYYPVKLFSYIHQQAPETVVLMRSLFVEIINYAEKVSPVFTPKDIMDPKPKMNIIL</sequence>
<dbReference type="InterPro" id="IPR007742">
    <property type="entry name" value="NosD_dom"/>
</dbReference>
<dbReference type="Pfam" id="PF05048">
    <property type="entry name" value="NosD"/>
    <property type="match status" value="1"/>
</dbReference>
<dbReference type="SMART" id="SM00710">
    <property type="entry name" value="PbH1"/>
    <property type="match status" value="10"/>
</dbReference>
<organism evidence="2 3">
    <name type="scientific">Portibacter lacus</name>
    <dbReference type="NCBI Taxonomy" id="1099794"/>
    <lineage>
        <taxon>Bacteria</taxon>
        <taxon>Pseudomonadati</taxon>
        <taxon>Bacteroidota</taxon>
        <taxon>Saprospiria</taxon>
        <taxon>Saprospirales</taxon>
        <taxon>Haliscomenobacteraceae</taxon>
        <taxon>Portibacter</taxon>
    </lineage>
</organism>
<evidence type="ECO:0000259" key="1">
    <source>
        <dbReference type="Pfam" id="PF05048"/>
    </source>
</evidence>
<dbReference type="Proteomes" id="UP001156666">
    <property type="component" value="Unassembled WGS sequence"/>
</dbReference>
<dbReference type="InterPro" id="IPR026464">
    <property type="entry name" value="NosD_copper_fam"/>
</dbReference>
<dbReference type="NCBIfam" id="TIGR04247">
    <property type="entry name" value="NosD_copper_fam"/>
    <property type="match status" value="1"/>
</dbReference>
<dbReference type="InterPro" id="IPR022441">
    <property type="entry name" value="Para_beta_helix_rpt-2"/>
</dbReference>